<keyword evidence="6" id="KW-0418">Kinase</keyword>
<dbReference type="SUPFAM" id="SSF52172">
    <property type="entry name" value="CheY-like"/>
    <property type="match status" value="2"/>
</dbReference>
<dbReference type="SUPFAM" id="SSF55785">
    <property type="entry name" value="PYP-like sensor domain (PAS domain)"/>
    <property type="match status" value="3"/>
</dbReference>
<dbReference type="EMBL" id="QLMI01000006">
    <property type="protein sequence ID" value="RAK20981.1"/>
    <property type="molecule type" value="Genomic_DNA"/>
</dbReference>
<evidence type="ECO:0000256" key="8">
    <source>
        <dbReference type="ARBA" id="ARBA00023012"/>
    </source>
</evidence>
<feature type="transmembrane region" description="Helical" evidence="12">
    <location>
        <begin position="20"/>
        <end position="40"/>
    </location>
</feature>
<dbReference type="Proteomes" id="UP000249620">
    <property type="component" value="Unassembled WGS sequence"/>
</dbReference>
<evidence type="ECO:0000259" key="14">
    <source>
        <dbReference type="PROSITE" id="PS50110"/>
    </source>
</evidence>
<dbReference type="Gene3D" id="3.30.565.10">
    <property type="entry name" value="Histidine kinase-like ATPase, C-terminal domain"/>
    <property type="match status" value="1"/>
</dbReference>
<dbReference type="FunFam" id="1.10.287.130:FF:000002">
    <property type="entry name" value="Two-component osmosensing histidine kinase"/>
    <property type="match status" value="1"/>
</dbReference>
<dbReference type="InterPro" id="IPR011006">
    <property type="entry name" value="CheY-like_superfamily"/>
</dbReference>
<feature type="modified residue" description="4-aspartylphosphate" evidence="11">
    <location>
        <position position="1242"/>
    </location>
</feature>
<evidence type="ECO:0000313" key="17">
    <source>
        <dbReference type="EMBL" id="RAK20981.1"/>
    </source>
</evidence>
<comment type="catalytic activity">
    <reaction evidence="1">
        <text>ATP + protein L-histidine = ADP + protein N-phospho-L-histidine.</text>
        <dbReference type="EC" id="2.7.13.3"/>
    </reaction>
</comment>
<evidence type="ECO:0000313" key="18">
    <source>
        <dbReference type="Proteomes" id="UP000249620"/>
    </source>
</evidence>
<feature type="domain" description="PAS" evidence="15">
    <location>
        <begin position="330"/>
        <end position="400"/>
    </location>
</feature>
<feature type="transmembrane region" description="Helical" evidence="12">
    <location>
        <begin position="67"/>
        <end position="85"/>
    </location>
</feature>
<dbReference type="SMART" id="SM00448">
    <property type="entry name" value="REC"/>
    <property type="match status" value="1"/>
</dbReference>
<dbReference type="InterPro" id="IPR005467">
    <property type="entry name" value="His_kinase_dom"/>
</dbReference>
<dbReference type="SUPFAM" id="SSF47384">
    <property type="entry name" value="Homodimeric domain of signal transducing histidine kinase"/>
    <property type="match status" value="1"/>
</dbReference>
<dbReference type="FunFam" id="3.30.565.10:FF:000010">
    <property type="entry name" value="Sensor histidine kinase RcsC"/>
    <property type="match status" value="1"/>
</dbReference>
<dbReference type="InterPro" id="IPR001610">
    <property type="entry name" value="PAC"/>
</dbReference>
<organism evidence="17 18">
    <name type="scientific">Flavobacterium aquaticum</name>
    <dbReference type="NCBI Taxonomy" id="1236486"/>
    <lineage>
        <taxon>Bacteria</taxon>
        <taxon>Pseudomonadati</taxon>
        <taxon>Bacteroidota</taxon>
        <taxon>Flavobacteriia</taxon>
        <taxon>Flavobacteriales</taxon>
        <taxon>Flavobacteriaceae</taxon>
        <taxon>Flavobacterium</taxon>
    </lineage>
</organism>
<dbReference type="EC" id="2.7.13.3" evidence="2"/>
<dbReference type="SUPFAM" id="SSF55874">
    <property type="entry name" value="ATPase domain of HSP90 chaperone/DNA topoisomerase II/histidine kinase"/>
    <property type="match status" value="1"/>
</dbReference>
<dbReference type="CDD" id="cd00082">
    <property type="entry name" value="HisKA"/>
    <property type="match status" value="1"/>
</dbReference>
<dbReference type="Pfam" id="PF13426">
    <property type="entry name" value="PAS_9"/>
    <property type="match status" value="1"/>
</dbReference>
<dbReference type="Pfam" id="PF00072">
    <property type="entry name" value="Response_reg"/>
    <property type="match status" value="1"/>
</dbReference>
<feature type="transmembrane region" description="Helical" evidence="12">
    <location>
        <begin position="91"/>
        <end position="109"/>
    </location>
</feature>
<comment type="subunit">
    <text evidence="9">At low DSF concentrations, interacts with RpfF.</text>
</comment>
<dbReference type="Pfam" id="PF01590">
    <property type="entry name" value="GAF"/>
    <property type="match status" value="2"/>
</dbReference>
<dbReference type="SMART" id="SM00091">
    <property type="entry name" value="PAS"/>
    <property type="match status" value="3"/>
</dbReference>
<dbReference type="CDD" id="cd17546">
    <property type="entry name" value="REC_hyHK_CKI1_RcsC-like"/>
    <property type="match status" value="1"/>
</dbReference>
<evidence type="ECO:0000256" key="7">
    <source>
        <dbReference type="ARBA" id="ARBA00022840"/>
    </source>
</evidence>
<dbReference type="PANTHER" id="PTHR45339">
    <property type="entry name" value="HYBRID SIGNAL TRANSDUCTION HISTIDINE KINASE J"/>
    <property type="match status" value="1"/>
</dbReference>
<feature type="domain" description="Response regulatory" evidence="14">
    <location>
        <begin position="1192"/>
        <end position="1305"/>
    </location>
</feature>
<dbReference type="InterPro" id="IPR013767">
    <property type="entry name" value="PAS_fold"/>
</dbReference>
<dbReference type="GO" id="GO:0005524">
    <property type="term" value="F:ATP binding"/>
    <property type="evidence" value="ECO:0007669"/>
    <property type="project" value="UniProtKB-KW"/>
</dbReference>
<dbReference type="SMART" id="SM00388">
    <property type="entry name" value="HisKA"/>
    <property type="match status" value="1"/>
</dbReference>
<dbReference type="NCBIfam" id="TIGR00229">
    <property type="entry name" value="sensory_box"/>
    <property type="match status" value="3"/>
</dbReference>
<dbReference type="RefSeq" id="WP_111567373.1">
    <property type="nucleotide sequence ID" value="NZ_QLMI01000006.1"/>
</dbReference>
<dbReference type="SMART" id="SM00065">
    <property type="entry name" value="GAF"/>
    <property type="match status" value="2"/>
</dbReference>
<dbReference type="CDD" id="cd00130">
    <property type="entry name" value="PAS"/>
    <property type="match status" value="3"/>
</dbReference>
<dbReference type="PANTHER" id="PTHR45339:SF1">
    <property type="entry name" value="HYBRID SIGNAL TRANSDUCTION HISTIDINE KINASE J"/>
    <property type="match status" value="1"/>
</dbReference>
<dbReference type="InterPro" id="IPR001789">
    <property type="entry name" value="Sig_transdc_resp-reg_receiver"/>
</dbReference>
<reference evidence="17 18" key="1">
    <citation type="submission" date="2018-06" db="EMBL/GenBank/DDBJ databases">
        <title>Genomic Encyclopedia of Type Strains, Phase III (KMG-III): the genomes of soil and plant-associated and newly described type strains.</title>
        <authorList>
            <person name="Whitman W."/>
        </authorList>
    </citation>
    <scope>NUCLEOTIDE SEQUENCE [LARGE SCALE GENOMIC DNA]</scope>
    <source>
        <strain evidence="17 18">CGMCC 1.12398</strain>
    </source>
</reference>
<dbReference type="InterPro" id="IPR003661">
    <property type="entry name" value="HisK_dim/P_dom"/>
</dbReference>
<keyword evidence="12" id="KW-1133">Transmembrane helix</keyword>
<dbReference type="Gene3D" id="3.30.450.40">
    <property type="match status" value="2"/>
</dbReference>
<keyword evidence="18" id="KW-1185">Reference proteome</keyword>
<dbReference type="PROSITE" id="PS50112">
    <property type="entry name" value="PAS"/>
    <property type="match status" value="3"/>
</dbReference>
<dbReference type="Gene3D" id="3.30.450.20">
    <property type="entry name" value="PAS domain"/>
    <property type="match status" value="3"/>
</dbReference>
<keyword evidence="3 11" id="KW-0597">Phosphoprotein</keyword>
<dbReference type="Gene3D" id="1.10.287.130">
    <property type="match status" value="1"/>
</dbReference>
<dbReference type="SMART" id="SM00387">
    <property type="entry name" value="HATPase_c"/>
    <property type="match status" value="1"/>
</dbReference>
<dbReference type="OrthoDB" id="9811889at2"/>
<evidence type="ECO:0000259" key="16">
    <source>
        <dbReference type="PROSITE" id="PS50113"/>
    </source>
</evidence>
<feature type="domain" description="PAC" evidence="16">
    <location>
        <begin position="404"/>
        <end position="456"/>
    </location>
</feature>
<dbReference type="InterPro" id="IPR004358">
    <property type="entry name" value="Sig_transdc_His_kin-like_C"/>
</dbReference>
<dbReference type="PROSITE" id="PS50113">
    <property type="entry name" value="PAC"/>
    <property type="match status" value="2"/>
</dbReference>
<evidence type="ECO:0000256" key="9">
    <source>
        <dbReference type="ARBA" id="ARBA00064003"/>
    </source>
</evidence>
<feature type="domain" description="PAC" evidence="16">
    <location>
        <begin position="887"/>
        <end position="938"/>
    </location>
</feature>
<evidence type="ECO:0000256" key="5">
    <source>
        <dbReference type="ARBA" id="ARBA00022741"/>
    </source>
</evidence>
<feature type="domain" description="PAS" evidence="15">
    <location>
        <begin position="810"/>
        <end position="884"/>
    </location>
</feature>
<dbReference type="Gene3D" id="3.40.50.2300">
    <property type="match status" value="2"/>
</dbReference>
<dbReference type="Pfam" id="PF02518">
    <property type="entry name" value="HATPase_c"/>
    <property type="match status" value="1"/>
</dbReference>
<dbReference type="SMART" id="SM00086">
    <property type="entry name" value="PAC"/>
    <property type="match status" value="2"/>
</dbReference>
<keyword evidence="4" id="KW-0808">Transferase</keyword>
<keyword evidence="12" id="KW-0812">Transmembrane</keyword>
<sequence>MAVTLQNGFFFLSNISAVVSLYVFIYLILLLTVFGLFFNFQLKSSNIDFRTLRNTVNHHSNAQYRYYFLYLGLIFPVAELFNLIFNESKSVNSYFEFLTGAFCVFIFIITSKKEVAKYSFIIFRTCFFLLLASTVFSFFTESITFLLFSKHLLLLFFAFAIFKRFTTYLIFIGINFLLLFFLTLFKNEETTTIVTLVNALFIILVIHLGQIIRNIKANERLIFTQDIINNTNSIIIAADNLGNVQYCNDSITKILGYTPEEVLGKAFWSLTEDTEFEAGDYSNKFKPNSVYFRKLKCKNGEYKFIQWTDFKQTNNTYVATGQDVTSKISLETKYANLIQNAKDIIYESDRYGNIIYANKFSIQTLGYRLEELLGRHFSDFIRDDFKSTVSKFYIDSISETDEFDILEFPIIKKNGEEIWVSQKVTIKRDENDMVSGFSCIIRDITATKLLELEEHKRIEEISRLNNVSNKLSTLNFLTFPNLEALIQHICKETAIGLKIDRVALWNYEQDQIDLKNIYVHSEDKHYADLSIPKKNISNYISNIESQPIIIASNVFKDESLKEFTIEYFPKYNIKSLLDIPIYIGGELNNILCLEATHEFRYWTNEDINFCKTVAEIIALAIETTRRKNAENQIIYKNEILTAIANVTSNLLIHKDKDDIFDVSIEQIGKVLKVDRLYYFENDIKTNLMSQRFEWVSETDLAEIDNPLLQNIPHEEFADFMQIILNKKPYLNLTKNVPESNFKDLLIDQNIVSILIIPLFDKETFIGFIGFDDCKNERIWTDEEINILLTLANNIASTIIRINNEKAIAESEEKFRLLANNIPASVFLVKYDTARTKVYLNDEIEKLTGYHRDDFMSNKISLLDLYHPDEKEELRLIIDEALHNRKPYKATCRIRRKDGNYVWIEEYGEGIIINNEIAYIEGVLIDITERKVAEEAVIAKELAESSNKAKSEFLANMSHEIRTPLNGIIGFSNLLLNSDLTEIQKQHLETVNQSASTLLDVVNDILDISKIEAGKLIIDKEKTSLHTIINQCIDMMKFMAHQKNLELIVNIHEEVHCAIWVDEMRLKQILQNLLNNAIKFTQKGQIELEVSATNLNENTSKIKFSIKDTGIGIKKENKKKILEAFTQEDNSTTRNYGGTGLGLTITNSLLKLMNSKLEIESELNVGSTFSFELLLKSELCNNHLSVNNHNFKKALIIEDNKLVSSIIKNMLQCYNIDAESYENSIETISKFILENQIDLLLLDLEYLSEEITTKIINELSNLPNLSVIVMQNSNSKFNETSSYKNAQSIIKPIKHEALQNFINQNYSETKQPIKKTKEEISLQSPSILIVDDNKINMLLTKTLIRNKVPNSIIYEAKNGQEAVDLALEHNPDIIFMDIQMPIMNGYEAATEIRKTNPNTIIIAITAGIITGEKEKCLEVGMNDFIIKPIDKILFETTLFKWINSLPN</sequence>
<keyword evidence="7" id="KW-0067">ATP-binding</keyword>
<feature type="domain" description="PAS" evidence="15">
    <location>
        <begin position="227"/>
        <end position="265"/>
    </location>
</feature>
<dbReference type="Pfam" id="PF00512">
    <property type="entry name" value="HisKA"/>
    <property type="match status" value="1"/>
</dbReference>
<dbReference type="GO" id="GO:0006355">
    <property type="term" value="P:regulation of DNA-templated transcription"/>
    <property type="evidence" value="ECO:0007669"/>
    <property type="project" value="InterPro"/>
</dbReference>
<evidence type="ECO:0000256" key="11">
    <source>
        <dbReference type="PROSITE-ProRule" id="PRU00169"/>
    </source>
</evidence>
<dbReference type="GO" id="GO:0000155">
    <property type="term" value="F:phosphorelay sensor kinase activity"/>
    <property type="evidence" value="ECO:0007669"/>
    <property type="project" value="InterPro"/>
</dbReference>
<feature type="domain" description="Response regulatory" evidence="14">
    <location>
        <begin position="1325"/>
        <end position="1441"/>
    </location>
</feature>
<evidence type="ECO:0000256" key="3">
    <source>
        <dbReference type="ARBA" id="ARBA00022553"/>
    </source>
</evidence>
<dbReference type="Pfam" id="PF08447">
    <property type="entry name" value="PAS_3"/>
    <property type="match status" value="1"/>
</dbReference>
<protein>
    <recommendedName>
        <fullName evidence="10">Sensory/regulatory protein RpfC</fullName>
        <ecNumber evidence="2">2.7.13.3</ecNumber>
    </recommendedName>
</protein>
<dbReference type="InterPro" id="IPR013655">
    <property type="entry name" value="PAS_fold_3"/>
</dbReference>
<evidence type="ECO:0000256" key="10">
    <source>
        <dbReference type="ARBA" id="ARBA00068150"/>
    </source>
</evidence>
<evidence type="ECO:0000256" key="4">
    <source>
        <dbReference type="ARBA" id="ARBA00022679"/>
    </source>
</evidence>
<accession>A0A327YKF1</accession>
<dbReference type="InterPro" id="IPR035965">
    <property type="entry name" value="PAS-like_dom_sf"/>
</dbReference>
<feature type="transmembrane region" description="Helical" evidence="12">
    <location>
        <begin position="167"/>
        <end position="185"/>
    </location>
</feature>
<evidence type="ECO:0000256" key="2">
    <source>
        <dbReference type="ARBA" id="ARBA00012438"/>
    </source>
</evidence>
<keyword evidence="8" id="KW-0902">Two-component regulatory system</keyword>
<dbReference type="Pfam" id="PF00989">
    <property type="entry name" value="PAS"/>
    <property type="match status" value="1"/>
</dbReference>
<gene>
    <name evidence="17" type="ORF">B0I03_10691</name>
</gene>
<evidence type="ECO:0000259" key="15">
    <source>
        <dbReference type="PROSITE" id="PS50112"/>
    </source>
</evidence>
<dbReference type="InterPro" id="IPR003018">
    <property type="entry name" value="GAF"/>
</dbReference>
<dbReference type="InterPro" id="IPR000014">
    <property type="entry name" value="PAS"/>
</dbReference>
<dbReference type="InterPro" id="IPR003594">
    <property type="entry name" value="HATPase_dom"/>
</dbReference>
<dbReference type="InterPro" id="IPR036890">
    <property type="entry name" value="HATPase_C_sf"/>
</dbReference>
<dbReference type="InterPro" id="IPR036097">
    <property type="entry name" value="HisK_dim/P_sf"/>
</dbReference>
<feature type="domain" description="Histidine kinase" evidence="13">
    <location>
        <begin position="955"/>
        <end position="1176"/>
    </location>
</feature>
<name>A0A327YKF1_9FLAO</name>
<dbReference type="PROSITE" id="PS50110">
    <property type="entry name" value="RESPONSE_REGULATORY"/>
    <property type="match status" value="2"/>
</dbReference>
<dbReference type="PRINTS" id="PR00344">
    <property type="entry name" value="BCTRLSENSOR"/>
</dbReference>
<dbReference type="CDD" id="cd16922">
    <property type="entry name" value="HATPase_EvgS-ArcB-TorS-like"/>
    <property type="match status" value="1"/>
</dbReference>
<proteinExistence type="predicted"/>
<feature type="transmembrane region" description="Helical" evidence="12">
    <location>
        <begin position="121"/>
        <end position="139"/>
    </location>
</feature>
<dbReference type="PROSITE" id="PS50109">
    <property type="entry name" value="HIS_KIN"/>
    <property type="match status" value="1"/>
</dbReference>
<dbReference type="InterPro" id="IPR000700">
    <property type="entry name" value="PAS-assoc_C"/>
</dbReference>
<evidence type="ECO:0000259" key="13">
    <source>
        <dbReference type="PROSITE" id="PS50109"/>
    </source>
</evidence>
<feature type="modified residue" description="4-aspartylphosphate" evidence="11">
    <location>
        <position position="1376"/>
    </location>
</feature>
<dbReference type="SUPFAM" id="SSF55781">
    <property type="entry name" value="GAF domain-like"/>
    <property type="match status" value="2"/>
</dbReference>
<keyword evidence="12" id="KW-0472">Membrane</keyword>
<keyword evidence="5" id="KW-0547">Nucleotide-binding</keyword>
<evidence type="ECO:0000256" key="1">
    <source>
        <dbReference type="ARBA" id="ARBA00000085"/>
    </source>
</evidence>
<evidence type="ECO:0000256" key="12">
    <source>
        <dbReference type="SAM" id="Phobius"/>
    </source>
</evidence>
<dbReference type="InterPro" id="IPR029016">
    <property type="entry name" value="GAF-like_dom_sf"/>
</dbReference>
<evidence type="ECO:0000256" key="6">
    <source>
        <dbReference type="ARBA" id="ARBA00022777"/>
    </source>
</evidence>
<comment type="caution">
    <text evidence="17">The sequence shown here is derived from an EMBL/GenBank/DDBJ whole genome shotgun (WGS) entry which is preliminary data.</text>
</comment>
<feature type="transmembrane region" description="Helical" evidence="12">
    <location>
        <begin position="191"/>
        <end position="212"/>
    </location>
</feature>